<proteinExistence type="predicted"/>
<organism evidence="1 2">
    <name type="scientific">Streptomyces filamentosus</name>
    <name type="common">Streptomyces roseosporus</name>
    <dbReference type="NCBI Taxonomy" id="67294"/>
    <lineage>
        <taxon>Bacteria</taxon>
        <taxon>Bacillati</taxon>
        <taxon>Actinomycetota</taxon>
        <taxon>Actinomycetes</taxon>
        <taxon>Kitasatosporales</taxon>
        <taxon>Streptomycetaceae</taxon>
        <taxon>Streptomyces</taxon>
    </lineage>
</organism>
<dbReference type="AlphaFoldDB" id="A0A919BKY6"/>
<keyword evidence="2" id="KW-1185">Reference proteome</keyword>
<dbReference type="Proteomes" id="UP000632849">
    <property type="component" value="Unassembled WGS sequence"/>
</dbReference>
<evidence type="ECO:0000313" key="1">
    <source>
        <dbReference type="EMBL" id="GHF94335.1"/>
    </source>
</evidence>
<sequence>MDAAPDDFMVVQQKYPDFSFFAHAASLTYWLFRCPGCAGYGAGCSDEGVGPLPGALTRASFRFSRFTWKSKQNRRSSGVSQECRAMGNVPVTAFAGTPVTPDPGRVAPTPCAGYG</sequence>
<protein>
    <submittedName>
        <fullName evidence="1">Uncharacterized protein</fullName>
    </submittedName>
</protein>
<reference evidence="1" key="2">
    <citation type="submission" date="2020-09" db="EMBL/GenBank/DDBJ databases">
        <authorList>
            <person name="Sun Q."/>
            <person name="Ohkuma M."/>
        </authorList>
    </citation>
    <scope>NUCLEOTIDE SEQUENCE</scope>
    <source>
        <strain evidence="1">JCM 4122</strain>
    </source>
</reference>
<comment type="caution">
    <text evidence="1">The sequence shown here is derived from an EMBL/GenBank/DDBJ whole genome shotgun (WGS) entry which is preliminary data.</text>
</comment>
<name>A0A919BKY6_STRFL</name>
<gene>
    <name evidence="1" type="ORF">GCM10017667_25530</name>
</gene>
<dbReference type="EMBL" id="BNBE01000001">
    <property type="protein sequence ID" value="GHF94335.1"/>
    <property type="molecule type" value="Genomic_DNA"/>
</dbReference>
<evidence type="ECO:0000313" key="2">
    <source>
        <dbReference type="Proteomes" id="UP000632849"/>
    </source>
</evidence>
<accession>A0A919BKY6</accession>
<reference evidence="1" key="1">
    <citation type="journal article" date="2014" name="Int. J. Syst. Evol. Microbiol.">
        <title>Complete genome sequence of Corynebacterium casei LMG S-19264T (=DSM 44701T), isolated from a smear-ripened cheese.</title>
        <authorList>
            <consortium name="US DOE Joint Genome Institute (JGI-PGF)"/>
            <person name="Walter F."/>
            <person name="Albersmeier A."/>
            <person name="Kalinowski J."/>
            <person name="Ruckert C."/>
        </authorList>
    </citation>
    <scope>NUCLEOTIDE SEQUENCE</scope>
    <source>
        <strain evidence="1">JCM 4122</strain>
    </source>
</reference>